<gene>
    <name evidence="3" type="primary">LOC123065350</name>
</gene>
<dbReference type="AlphaFoldDB" id="A0A3B6FLS4"/>
<dbReference type="Gramene" id="TraesCS3B03G0530600.1">
    <property type="protein sequence ID" value="TraesCS3B03G0530600.1.CDS1"/>
    <property type="gene ID" value="TraesCS3B03G0530600"/>
</dbReference>
<dbReference type="Proteomes" id="UP000019116">
    <property type="component" value="Chromosome 3B"/>
</dbReference>
<dbReference type="GO" id="GO:0005516">
    <property type="term" value="F:calmodulin binding"/>
    <property type="evidence" value="ECO:0000318"/>
    <property type="project" value="GO_Central"/>
</dbReference>
<dbReference type="Gramene" id="TraesCLE_scaffold_152987_01G000100.1">
    <property type="protein sequence ID" value="TraesCLE_scaffold_152987_01G000100.1"/>
    <property type="gene ID" value="TraesCLE_scaffold_152987_01G000100"/>
</dbReference>
<organism evidence="3">
    <name type="scientific">Triticum aestivum</name>
    <name type="common">Wheat</name>
    <dbReference type="NCBI Taxonomy" id="4565"/>
    <lineage>
        <taxon>Eukaryota</taxon>
        <taxon>Viridiplantae</taxon>
        <taxon>Streptophyta</taxon>
        <taxon>Embryophyta</taxon>
        <taxon>Tracheophyta</taxon>
        <taxon>Spermatophyta</taxon>
        <taxon>Magnoliopsida</taxon>
        <taxon>Liliopsida</taxon>
        <taxon>Poales</taxon>
        <taxon>Poaceae</taxon>
        <taxon>BOP clade</taxon>
        <taxon>Pooideae</taxon>
        <taxon>Triticodae</taxon>
        <taxon>Triticeae</taxon>
        <taxon>Triticinae</taxon>
        <taxon>Triticum</taxon>
    </lineage>
</organism>
<dbReference type="Gramene" id="TraesRN3B0100520200.1">
    <property type="protein sequence ID" value="TraesRN3B0100520200.1"/>
    <property type="gene ID" value="TraesRN3B0100520200"/>
</dbReference>
<dbReference type="InterPro" id="IPR008889">
    <property type="entry name" value="VQ"/>
</dbReference>
<accession>A0A3B6FLS4</accession>
<proteinExistence type="predicted"/>
<dbReference type="Gramene" id="TraesCS3B02G219100.1">
    <property type="protein sequence ID" value="TraesCS3B02G219100.1.cds1"/>
    <property type="gene ID" value="TraesCS3B02G219100"/>
</dbReference>
<dbReference type="InterPro" id="IPR039609">
    <property type="entry name" value="VQ_15/22"/>
</dbReference>
<feature type="region of interest" description="Disordered" evidence="1">
    <location>
        <begin position="1"/>
        <end position="28"/>
    </location>
</feature>
<dbReference type="Pfam" id="PF05678">
    <property type="entry name" value="VQ"/>
    <property type="match status" value="1"/>
</dbReference>
<dbReference type="Gramene" id="TraesROB_scaffold_127727_01G000100.1">
    <property type="protein sequence ID" value="TraesROB_scaffold_127727_01G000100.1"/>
    <property type="gene ID" value="TraesROB_scaffold_127727_01G000100"/>
</dbReference>
<evidence type="ECO:0000313" key="4">
    <source>
        <dbReference type="Proteomes" id="UP000019116"/>
    </source>
</evidence>
<dbReference type="GO" id="GO:0006970">
    <property type="term" value="P:response to osmotic stress"/>
    <property type="evidence" value="ECO:0000318"/>
    <property type="project" value="GO_Central"/>
</dbReference>
<feature type="domain" description="VQ" evidence="2">
    <location>
        <begin position="140"/>
        <end position="162"/>
    </location>
</feature>
<dbReference type="PANTHER" id="PTHR33179">
    <property type="entry name" value="VQ MOTIF-CONTAINING PROTEIN"/>
    <property type="match status" value="1"/>
</dbReference>
<dbReference type="PANTHER" id="PTHR33179:SF9">
    <property type="entry name" value="OS01G0278000 PROTEIN"/>
    <property type="match status" value="1"/>
</dbReference>
<evidence type="ECO:0000256" key="1">
    <source>
        <dbReference type="SAM" id="MobiDB-lite"/>
    </source>
</evidence>
<dbReference type="STRING" id="4565.A0A3B6FLS4"/>
<evidence type="ECO:0000259" key="2">
    <source>
        <dbReference type="Pfam" id="PF05678"/>
    </source>
</evidence>
<dbReference type="Gramene" id="TraesWEE_scaffold_024382_01G000100.1">
    <property type="protein sequence ID" value="TraesWEE_scaffold_024382_01G000100.1"/>
    <property type="gene ID" value="TraesWEE_scaffold_024382_01G000100"/>
</dbReference>
<dbReference type="EnsemblPlants" id="TraesCS3B02G219100.1">
    <property type="protein sequence ID" value="TraesCS3B02G219100.1.cds1"/>
    <property type="gene ID" value="TraesCS3B02G219100"/>
</dbReference>
<name>A0A3B6FLS4_WHEAT</name>
<dbReference type="Gramene" id="TraesCAD_scaffold_207701_01G000100.1">
    <property type="protein sequence ID" value="TraesCAD_scaffold_207701_01G000100.1"/>
    <property type="gene ID" value="TraesCAD_scaffold_207701_01G000100"/>
</dbReference>
<keyword evidence="4" id="KW-1185">Reference proteome</keyword>
<dbReference type="OrthoDB" id="780868at2759"/>
<feature type="compositionally biased region" description="Polar residues" evidence="1">
    <location>
        <begin position="1"/>
        <end position="10"/>
    </location>
</feature>
<sequence>MPLTSSSSINPRRALPRHQSPSNPIQEAKLLPLPPMANTCASLDTAWSHLPASAPAPWQYAAWFSSAAAAFENDALATALARASASASPSSPTPSSSSTTTSSASELSCAPYVSCRPASAAAARHCTGRVSKRKPRVSRRPQTTYITADPANFRRMVQEITGYALPGAERASAVPAPPRPDPLAFVLPTLDTSACFLLDQGQAPSLRQQRWEDKTSGGAAAATAMPGMAGDSSLRLMQELEAMMSAPPAVSSFPTLESWGMI</sequence>
<dbReference type="GO" id="GO:0005634">
    <property type="term" value="C:nucleus"/>
    <property type="evidence" value="ECO:0000318"/>
    <property type="project" value="GO_Central"/>
</dbReference>
<evidence type="ECO:0000313" key="3">
    <source>
        <dbReference type="EnsemblPlants" id="TraesCS3B02G219100.1.cds1"/>
    </source>
</evidence>
<reference evidence="3" key="1">
    <citation type="submission" date="2018-08" db="EMBL/GenBank/DDBJ databases">
        <authorList>
            <person name="Rossello M."/>
        </authorList>
    </citation>
    <scope>NUCLEOTIDE SEQUENCE [LARGE SCALE GENOMIC DNA]</scope>
    <source>
        <strain evidence="3">cv. Chinese Spring</strain>
    </source>
</reference>
<reference evidence="3" key="2">
    <citation type="submission" date="2018-10" db="UniProtKB">
        <authorList>
            <consortium name="EnsemblPlants"/>
        </authorList>
    </citation>
    <scope>IDENTIFICATION</scope>
</reference>
<protein>
    <recommendedName>
        <fullName evidence="2">VQ domain-containing protein</fullName>
    </recommendedName>
</protein>